<dbReference type="RefSeq" id="WP_158917235.1">
    <property type="nucleotide sequence ID" value="NZ_CP047020.1"/>
</dbReference>
<sequence length="166" mass="18144">MRLGYTVVFGAWQGDLRPGDRGLLLDLPVARRGAEPLRGLTTAEFIVEEPTASLPLSRWSSTRSYPVNERGTHTARLTRRRYPHSTPEELPTAGTCRRPWRTALAAAHRLLVGHGSDGGLAEGHAGLGEVLDDKDVGHQVGDARRRVVIAAPFLVALVAQWARRSL</sequence>
<name>A0A6I6MS93_9ACTN</name>
<dbReference type="AlphaFoldDB" id="A0A6I6MS93"/>
<keyword evidence="2" id="KW-1185">Reference proteome</keyword>
<dbReference type="EMBL" id="CP047020">
    <property type="protein sequence ID" value="QHA02332.1"/>
    <property type="molecule type" value="Genomic_DNA"/>
</dbReference>
<evidence type="ECO:0000313" key="1">
    <source>
        <dbReference type="EMBL" id="QHA02332.1"/>
    </source>
</evidence>
<reference evidence="1 2" key="1">
    <citation type="submission" date="2019-12" db="EMBL/GenBank/DDBJ databases">
        <title>Streptomyces sp. strain T44 isolated from rhizosphere soil of Broussonetia papyrifera.</title>
        <authorList>
            <person name="Mo P."/>
        </authorList>
    </citation>
    <scope>NUCLEOTIDE SEQUENCE [LARGE SCALE GENOMIC DNA]</scope>
    <source>
        <strain evidence="1 2">T44</strain>
    </source>
</reference>
<dbReference type="KEGG" id="sbro:GQF42_02555"/>
<organism evidence="1 2">
    <name type="scientific">Streptomyces broussonetiae</name>
    <dbReference type="NCBI Taxonomy" id="2686304"/>
    <lineage>
        <taxon>Bacteria</taxon>
        <taxon>Bacillati</taxon>
        <taxon>Actinomycetota</taxon>
        <taxon>Actinomycetes</taxon>
        <taxon>Kitasatosporales</taxon>
        <taxon>Streptomycetaceae</taxon>
        <taxon>Streptomyces</taxon>
    </lineage>
</organism>
<gene>
    <name evidence="1" type="ORF">GQF42_02555</name>
</gene>
<proteinExistence type="predicted"/>
<dbReference type="Proteomes" id="UP000436138">
    <property type="component" value="Chromosome"/>
</dbReference>
<protein>
    <submittedName>
        <fullName evidence="1">Uncharacterized protein</fullName>
    </submittedName>
</protein>
<evidence type="ECO:0000313" key="2">
    <source>
        <dbReference type="Proteomes" id="UP000436138"/>
    </source>
</evidence>
<accession>A0A6I6MS93</accession>